<dbReference type="Ensembl" id="ENSMFAT00000080568.1">
    <property type="protein sequence ID" value="ENSMFAP00000048072.1"/>
    <property type="gene ID" value="ENSMFAG00000054118.1"/>
</dbReference>
<reference evidence="1 2" key="1">
    <citation type="submission" date="2013-03" db="EMBL/GenBank/DDBJ databases">
        <authorList>
            <person name="Warren W."/>
            <person name="Wilson R.K."/>
        </authorList>
    </citation>
    <scope>NUCLEOTIDE SEQUENCE</scope>
</reference>
<evidence type="ECO:0000313" key="1">
    <source>
        <dbReference type="Ensembl" id="ENSMFAP00000048072.1"/>
    </source>
</evidence>
<dbReference type="Proteomes" id="UP000233100">
    <property type="component" value="Chromosome 11"/>
</dbReference>
<name>A0A7N9CFW9_MACFA</name>
<organism evidence="1 2">
    <name type="scientific">Macaca fascicularis</name>
    <name type="common">Crab-eating macaque</name>
    <name type="synonym">Cynomolgus monkey</name>
    <dbReference type="NCBI Taxonomy" id="9541"/>
    <lineage>
        <taxon>Eukaryota</taxon>
        <taxon>Metazoa</taxon>
        <taxon>Chordata</taxon>
        <taxon>Craniata</taxon>
        <taxon>Vertebrata</taxon>
        <taxon>Euteleostomi</taxon>
        <taxon>Mammalia</taxon>
        <taxon>Eutheria</taxon>
        <taxon>Euarchontoglires</taxon>
        <taxon>Primates</taxon>
        <taxon>Haplorrhini</taxon>
        <taxon>Catarrhini</taxon>
        <taxon>Cercopithecidae</taxon>
        <taxon>Cercopithecinae</taxon>
        <taxon>Macaca</taxon>
    </lineage>
</organism>
<reference evidence="1" key="2">
    <citation type="submission" date="2025-08" db="UniProtKB">
        <authorList>
            <consortium name="Ensembl"/>
        </authorList>
    </citation>
    <scope>IDENTIFICATION</scope>
</reference>
<reference evidence="1" key="3">
    <citation type="submission" date="2025-09" db="UniProtKB">
        <authorList>
            <consortium name="Ensembl"/>
        </authorList>
    </citation>
    <scope>IDENTIFICATION</scope>
</reference>
<sequence>WLFRKLNIKLPYGSAILLLGICPKELKTDTQTDTCTWIFFFFLETESHSVTQAGVQWRDLGSLQPPPPGFKQFSCLNFPSSWDYRYVPPRLANIFCIFSRDRVSPYWPGWSQTPRPQVICPPWPPKLLGLQA</sequence>
<dbReference type="PANTHER" id="PTHR46254:SF6">
    <property type="entry name" value="HIGH MOBILITY GROUP AT-HOOK 2"/>
    <property type="match status" value="1"/>
</dbReference>
<keyword evidence="2" id="KW-1185">Reference proteome</keyword>
<evidence type="ECO:0000313" key="2">
    <source>
        <dbReference type="Proteomes" id="UP000233100"/>
    </source>
</evidence>
<dbReference type="PANTHER" id="PTHR46254">
    <property type="entry name" value="PROTEIN GVQW1-RELATED"/>
    <property type="match status" value="1"/>
</dbReference>
<dbReference type="GeneTree" id="ENSGT00940000161627"/>
<proteinExistence type="predicted"/>
<protein>
    <submittedName>
        <fullName evidence="1">Uncharacterized protein</fullName>
    </submittedName>
</protein>
<accession>A0A7N9CFW9</accession>
<dbReference type="AlphaFoldDB" id="A0A7N9CFW9"/>